<gene>
    <name evidence="4" type="ORF">WA1_09720</name>
</gene>
<dbReference type="STRING" id="128403.WA1_09720"/>
<dbReference type="PANTHER" id="PTHR34847">
    <property type="entry name" value="NODULATION PROTEIN U"/>
    <property type="match status" value="1"/>
</dbReference>
<evidence type="ECO:0000259" key="2">
    <source>
        <dbReference type="Pfam" id="PF02543"/>
    </source>
</evidence>
<dbReference type="Pfam" id="PF16861">
    <property type="entry name" value="Carbam_trans_C"/>
    <property type="match status" value="1"/>
</dbReference>
<reference evidence="4 5" key="1">
    <citation type="journal article" date="2013" name="Genome Biol. Evol.">
        <title>Genomes of Stigonematalean cyanobacteria (subsection V) and the evolution of oxygenic photosynthesis from prokaryotes to plastids.</title>
        <authorList>
            <person name="Dagan T."/>
            <person name="Roettger M."/>
            <person name="Stucken K."/>
            <person name="Landan G."/>
            <person name="Koch R."/>
            <person name="Major P."/>
            <person name="Gould S.B."/>
            <person name="Goremykin V.V."/>
            <person name="Rippka R."/>
            <person name="Tandeau de Marsac N."/>
            <person name="Gugger M."/>
            <person name="Lockhart P.J."/>
            <person name="Allen J.F."/>
            <person name="Brune I."/>
            <person name="Maus I."/>
            <person name="Puhler A."/>
            <person name="Martin W.F."/>
        </authorList>
    </citation>
    <scope>NUCLEOTIDE SEQUENCE [LARGE SCALE GENOMIC DNA]</scope>
    <source>
        <strain evidence="4 5">PCC 7110</strain>
    </source>
</reference>
<accession>A0A139WRH8</accession>
<protein>
    <submittedName>
        <fullName evidence="4">Proline dehydrogenase</fullName>
    </submittedName>
</protein>
<comment type="similarity">
    <text evidence="1">Belongs to the NodU/CmcH family.</text>
</comment>
<dbReference type="InterPro" id="IPR031730">
    <property type="entry name" value="Carbam_trans_C"/>
</dbReference>
<dbReference type="InterPro" id="IPR003696">
    <property type="entry name" value="Carbtransf_dom"/>
</dbReference>
<evidence type="ECO:0000313" key="4">
    <source>
        <dbReference type="EMBL" id="KYC35007.1"/>
    </source>
</evidence>
<dbReference type="Gene3D" id="3.30.420.40">
    <property type="match status" value="1"/>
</dbReference>
<dbReference type="RefSeq" id="WP_017743803.1">
    <property type="nucleotide sequence ID" value="NZ_KQ976354.1"/>
</dbReference>
<dbReference type="PANTHER" id="PTHR34847:SF1">
    <property type="entry name" value="NODULATION PROTEIN U"/>
    <property type="match status" value="1"/>
</dbReference>
<organism evidence="4 5">
    <name type="scientific">Scytonema hofmannii PCC 7110</name>
    <dbReference type="NCBI Taxonomy" id="128403"/>
    <lineage>
        <taxon>Bacteria</taxon>
        <taxon>Bacillati</taxon>
        <taxon>Cyanobacteriota</taxon>
        <taxon>Cyanophyceae</taxon>
        <taxon>Nostocales</taxon>
        <taxon>Scytonemataceae</taxon>
        <taxon>Scytonema</taxon>
    </lineage>
</organism>
<feature type="domain" description="Carbamoyltransferase C-terminal" evidence="3">
    <location>
        <begin position="355"/>
        <end position="517"/>
    </location>
</feature>
<comment type="caution">
    <text evidence="4">The sequence shown here is derived from an EMBL/GenBank/DDBJ whole genome shotgun (WGS) entry which is preliminary data.</text>
</comment>
<dbReference type="Pfam" id="PF02543">
    <property type="entry name" value="Carbam_trans_N"/>
    <property type="match status" value="1"/>
</dbReference>
<evidence type="ECO:0000259" key="3">
    <source>
        <dbReference type="Pfam" id="PF16861"/>
    </source>
</evidence>
<dbReference type="GO" id="GO:0003824">
    <property type="term" value="F:catalytic activity"/>
    <property type="evidence" value="ECO:0007669"/>
    <property type="project" value="InterPro"/>
</dbReference>
<dbReference type="AlphaFoldDB" id="A0A139WRH8"/>
<proteinExistence type="inferred from homology"/>
<dbReference type="InterPro" id="IPR051338">
    <property type="entry name" value="NodU/CmcH_Carbamoyltrnsfr"/>
</dbReference>
<dbReference type="EMBL" id="ANNX02000053">
    <property type="protein sequence ID" value="KYC35007.1"/>
    <property type="molecule type" value="Genomic_DNA"/>
</dbReference>
<evidence type="ECO:0000256" key="1">
    <source>
        <dbReference type="ARBA" id="ARBA00006129"/>
    </source>
</evidence>
<dbReference type="Gene3D" id="3.90.870.20">
    <property type="entry name" value="Carbamoyltransferase, C-terminal domain"/>
    <property type="match status" value="1"/>
</dbReference>
<dbReference type="Proteomes" id="UP000076925">
    <property type="component" value="Unassembled WGS sequence"/>
</dbReference>
<evidence type="ECO:0000313" key="5">
    <source>
        <dbReference type="Proteomes" id="UP000076925"/>
    </source>
</evidence>
<dbReference type="OrthoDB" id="9780777at2"/>
<keyword evidence="5" id="KW-1185">Reference proteome</keyword>
<sequence>MKIFSMKPGHDGAIAFLDTDSKRLEWSYEPEKDSFPRYDSLNPNLLMETAAIAPDIPDVLAISGWSKNGFDESAPIGAGYYGIDSNTVQTGALKFFGTEVQYFSNSHERSHIWCAYGLSPFEQGQPCYILIWEGALGDFYEIDEKLNISHVGTVMKTPGNKYAFLYALADPTFNLPKGKLRFEDPGKLMALCAYGESGILTPDEKEITEFLLNRDSILLSLSKEDVKWSPYYNIGLETPEFTQLAKRFSNSLFDRFYSYAKEHLTKGYPLLVVGGCGLNCDWNTMWKNTGLFSDVFVPPCTNDTGSAIGTAIDAMREFTGNAKVEWSVYCGQEFVEDTVAMPDVKVQTLDLTEVAKFINAGNIVAWTQGKCEIGPRALGNRSILASPFSIDTKNRLNRIKRREGFRPIAPICLEEDVSVHFDWQGSSPYMLYFQKVINTDLQAITHVDNTARVQTVNQQQNPIMHKLLQNVKEISGVGVLCNTSLNFNGTGFINRTSDLYNYCKLTGIDGFVYGNTFCIFWC</sequence>
<name>A0A139WRH8_9CYAN</name>
<dbReference type="InterPro" id="IPR038152">
    <property type="entry name" value="Carbam_trans_C_sf"/>
</dbReference>
<feature type="domain" description="Carbamoyltransferase" evidence="2">
    <location>
        <begin position="102"/>
        <end position="312"/>
    </location>
</feature>